<feature type="compositionally biased region" description="Low complexity" evidence="1">
    <location>
        <begin position="84"/>
        <end position="94"/>
    </location>
</feature>
<keyword evidence="2" id="KW-0812">Transmembrane</keyword>
<sequence length="216" mass="22482">MTFGATPSPSPRPPQRSRARRFVPLGIAAWMVLEIWLLTVVAGATSGLTVFLLLVAGVILGGYVVKRAGRRAWRNLTESLQTTGDPAASGSSSSDDAKSADGKPAGGKPGSGKSGSGKSGSGNTLPMAGGLLLMIPGLVSDALGLLCLFPPTGKLIQRRAEKLLTRRSGHGYAPGSFGDAFEQARMHRPDGKVVQGEVIREDEPSSPRRQDPPLTG</sequence>
<feature type="region of interest" description="Disordered" evidence="1">
    <location>
        <begin position="81"/>
        <end position="122"/>
    </location>
</feature>
<keyword evidence="2" id="KW-1133">Transmembrane helix</keyword>
<dbReference type="EMBL" id="CP109106">
    <property type="protein sequence ID" value="WSB67315.1"/>
    <property type="molecule type" value="Genomic_DNA"/>
</dbReference>
<dbReference type="InterPro" id="IPR007313">
    <property type="entry name" value="FxsA"/>
</dbReference>
<feature type="compositionally biased region" description="Basic and acidic residues" evidence="1">
    <location>
        <begin position="198"/>
        <end position="216"/>
    </location>
</feature>
<gene>
    <name evidence="3" type="ORF">OG863_04730</name>
</gene>
<feature type="region of interest" description="Disordered" evidence="1">
    <location>
        <begin position="187"/>
        <end position="216"/>
    </location>
</feature>
<feature type="compositionally biased region" description="Gly residues" evidence="1">
    <location>
        <begin position="104"/>
        <end position="120"/>
    </location>
</feature>
<evidence type="ECO:0000313" key="4">
    <source>
        <dbReference type="Proteomes" id="UP001344251"/>
    </source>
</evidence>
<keyword evidence="4" id="KW-1185">Reference proteome</keyword>
<dbReference type="PANTHER" id="PTHR35335:SF1">
    <property type="entry name" value="UPF0716 PROTEIN FXSA"/>
    <property type="match status" value="1"/>
</dbReference>
<proteinExistence type="predicted"/>
<dbReference type="RefSeq" id="WP_326616599.1">
    <property type="nucleotide sequence ID" value="NZ_CP109106.1"/>
</dbReference>
<dbReference type="NCBIfam" id="NF008527">
    <property type="entry name" value="PRK11463.1-1"/>
    <property type="match status" value="1"/>
</dbReference>
<name>A0ABZ1FBD9_9ACTN</name>
<dbReference type="Proteomes" id="UP001344251">
    <property type="component" value="Chromosome"/>
</dbReference>
<evidence type="ECO:0000313" key="3">
    <source>
        <dbReference type="EMBL" id="WSB67315.1"/>
    </source>
</evidence>
<dbReference type="PANTHER" id="PTHR35335">
    <property type="entry name" value="UPF0716 PROTEIN FXSA"/>
    <property type="match status" value="1"/>
</dbReference>
<accession>A0ABZ1FBD9</accession>
<feature type="transmembrane region" description="Helical" evidence="2">
    <location>
        <begin position="22"/>
        <end position="42"/>
    </location>
</feature>
<reference evidence="3 4" key="1">
    <citation type="submission" date="2022-10" db="EMBL/GenBank/DDBJ databases">
        <title>The complete genomes of actinobacterial strains from the NBC collection.</title>
        <authorList>
            <person name="Joergensen T.S."/>
            <person name="Alvarez Arevalo M."/>
            <person name="Sterndorff E.B."/>
            <person name="Faurdal D."/>
            <person name="Vuksanovic O."/>
            <person name="Mourched A.-S."/>
            <person name="Charusanti P."/>
            <person name="Shaw S."/>
            <person name="Blin K."/>
            <person name="Weber T."/>
        </authorList>
    </citation>
    <scope>NUCLEOTIDE SEQUENCE [LARGE SCALE GENOMIC DNA]</scope>
    <source>
        <strain evidence="3 4">NBC 01774</strain>
    </source>
</reference>
<organism evidence="3 4">
    <name type="scientific">Streptomyces decoyicus</name>
    <dbReference type="NCBI Taxonomy" id="249567"/>
    <lineage>
        <taxon>Bacteria</taxon>
        <taxon>Bacillati</taxon>
        <taxon>Actinomycetota</taxon>
        <taxon>Actinomycetes</taxon>
        <taxon>Kitasatosporales</taxon>
        <taxon>Streptomycetaceae</taxon>
        <taxon>Streptomyces</taxon>
    </lineage>
</organism>
<keyword evidence="2" id="KW-0472">Membrane</keyword>
<evidence type="ECO:0000256" key="2">
    <source>
        <dbReference type="SAM" id="Phobius"/>
    </source>
</evidence>
<feature type="transmembrane region" description="Helical" evidence="2">
    <location>
        <begin position="48"/>
        <end position="65"/>
    </location>
</feature>
<protein>
    <submittedName>
        <fullName evidence="3">FxsA family protein</fullName>
    </submittedName>
</protein>
<evidence type="ECO:0000256" key="1">
    <source>
        <dbReference type="SAM" id="MobiDB-lite"/>
    </source>
</evidence>
<dbReference type="Pfam" id="PF04186">
    <property type="entry name" value="FxsA"/>
    <property type="match status" value="2"/>
</dbReference>